<dbReference type="Proteomes" id="UP000507470">
    <property type="component" value="Unassembled WGS sequence"/>
</dbReference>
<dbReference type="AlphaFoldDB" id="A0A6J7ZUM8"/>
<dbReference type="EMBL" id="CACVKT020000100">
    <property type="protein sequence ID" value="CAC5355919.1"/>
    <property type="molecule type" value="Genomic_DNA"/>
</dbReference>
<keyword evidence="2" id="KW-1185">Reference proteome</keyword>
<proteinExistence type="predicted"/>
<gene>
    <name evidence="1" type="ORF">MCOR_358</name>
</gene>
<sequence length="258" mass="29198">MEDAGVTVSPEEIDEEDEELTKEIIEEVNEQDMPEKTKILKLFIIKKERDHKVLSFVKTSQSSPQTNSTFSSTSVSLKIPSEQCILLFCKKPGPKLIVISTDVRTTTCIDNNILISTGNRCCPNHICHLSDEEHYDEIGTISYKHIVCEPTTNVTQENYNHMSIIAVDNDILRVESESSEESSLERLTGFSLSGDGYENPYQSINPENIEMHPYSSIVSNIYQDTIIFPTITGLENIKDSNIAEETSKNPWLIIYKKE</sequence>
<name>A0A6J7ZUM8_MYTCO</name>
<reference evidence="1 2" key="1">
    <citation type="submission" date="2020-06" db="EMBL/GenBank/DDBJ databases">
        <authorList>
            <person name="Li R."/>
            <person name="Bekaert M."/>
        </authorList>
    </citation>
    <scope>NUCLEOTIDE SEQUENCE [LARGE SCALE GENOMIC DNA]</scope>
    <source>
        <strain evidence="2">wild</strain>
    </source>
</reference>
<protein>
    <submittedName>
        <fullName evidence="1">Uncharacterized protein</fullName>
    </submittedName>
</protein>
<accession>A0A6J7ZUM8</accession>
<evidence type="ECO:0000313" key="2">
    <source>
        <dbReference type="Proteomes" id="UP000507470"/>
    </source>
</evidence>
<organism evidence="1 2">
    <name type="scientific">Mytilus coruscus</name>
    <name type="common">Sea mussel</name>
    <dbReference type="NCBI Taxonomy" id="42192"/>
    <lineage>
        <taxon>Eukaryota</taxon>
        <taxon>Metazoa</taxon>
        <taxon>Spiralia</taxon>
        <taxon>Lophotrochozoa</taxon>
        <taxon>Mollusca</taxon>
        <taxon>Bivalvia</taxon>
        <taxon>Autobranchia</taxon>
        <taxon>Pteriomorphia</taxon>
        <taxon>Mytilida</taxon>
        <taxon>Mytiloidea</taxon>
        <taxon>Mytilidae</taxon>
        <taxon>Mytilinae</taxon>
        <taxon>Mytilus</taxon>
    </lineage>
</organism>
<evidence type="ECO:0000313" key="1">
    <source>
        <dbReference type="EMBL" id="CAC5355919.1"/>
    </source>
</evidence>